<proteinExistence type="predicted"/>
<name>A0ABN1ARI5_9SPHN</name>
<keyword evidence="1" id="KW-0732">Signal</keyword>
<feature type="signal peptide" evidence="1">
    <location>
        <begin position="1"/>
        <end position="20"/>
    </location>
</feature>
<comment type="caution">
    <text evidence="2">The sequence shown here is derived from an EMBL/GenBank/DDBJ whole genome shotgun (WGS) entry which is preliminary data.</text>
</comment>
<dbReference type="EMBL" id="BAAAEM010000003">
    <property type="protein sequence ID" value="GAA0482325.1"/>
    <property type="molecule type" value="Genomic_DNA"/>
</dbReference>
<keyword evidence="3" id="KW-1185">Reference proteome</keyword>
<gene>
    <name evidence="2" type="ORF">GCM10009096_25830</name>
</gene>
<evidence type="ECO:0000313" key="3">
    <source>
        <dbReference type="Proteomes" id="UP001500713"/>
    </source>
</evidence>
<reference evidence="2 3" key="1">
    <citation type="journal article" date="2019" name="Int. J. Syst. Evol. Microbiol.">
        <title>The Global Catalogue of Microorganisms (GCM) 10K type strain sequencing project: providing services to taxonomists for standard genome sequencing and annotation.</title>
        <authorList>
            <consortium name="The Broad Institute Genomics Platform"/>
            <consortium name="The Broad Institute Genome Sequencing Center for Infectious Disease"/>
            <person name="Wu L."/>
            <person name="Ma J."/>
        </authorList>
    </citation>
    <scope>NUCLEOTIDE SEQUENCE [LARGE SCALE GENOMIC DNA]</scope>
    <source>
        <strain evidence="2 3">JCM 14162</strain>
    </source>
</reference>
<sequence length="114" mass="12382">MFSILSIALFSAATFSAADAETARVSYSNCLTDFTITHLDQKTARRAFNKAAVTACPDERSAMIAAIKKDEIEYESTEEEATQYATEEADGVISSFTGGYAAYLSSNTRPVKEQ</sequence>
<dbReference type="RefSeq" id="WP_229953378.1">
    <property type="nucleotide sequence ID" value="NZ_BAAAEM010000003.1"/>
</dbReference>
<evidence type="ECO:0000313" key="2">
    <source>
        <dbReference type="EMBL" id="GAA0482325.1"/>
    </source>
</evidence>
<accession>A0ABN1ARI5</accession>
<protein>
    <recommendedName>
        <fullName evidence="4">UrcA family protein</fullName>
    </recommendedName>
</protein>
<organism evidence="2 3">
    <name type="scientific">Parasphingorhabdus litoris</name>
    <dbReference type="NCBI Taxonomy" id="394733"/>
    <lineage>
        <taxon>Bacteria</taxon>
        <taxon>Pseudomonadati</taxon>
        <taxon>Pseudomonadota</taxon>
        <taxon>Alphaproteobacteria</taxon>
        <taxon>Sphingomonadales</taxon>
        <taxon>Sphingomonadaceae</taxon>
        <taxon>Parasphingorhabdus</taxon>
    </lineage>
</organism>
<dbReference type="Proteomes" id="UP001500713">
    <property type="component" value="Unassembled WGS sequence"/>
</dbReference>
<feature type="chain" id="PRO_5046887780" description="UrcA family protein" evidence="1">
    <location>
        <begin position="21"/>
        <end position="114"/>
    </location>
</feature>
<evidence type="ECO:0000256" key="1">
    <source>
        <dbReference type="SAM" id="SignalP"/>
    </source>
</evidence>
<evidence type="ECO:0008006" key="4">
    <source>
        <dbReference type="Google" id="ProtNLM"/>
    </source>
</evidence>